<sequence length="94" mass="9866">MSKPFTSPANLQAKALASNAVMFAMPDFPANKLAQDSVAVFPTGAMQPSPVTTTRRLVMPANLSGSAEQLLVGACGSIKSRRPQSQCQLANQAF</sequence>
<evidence type="ECO:0000313" key="1">
    <source>
        <dbReference type="EMBL" id="MDP9892950.1"/>
    </source>
</evidence>
<evidence type="ECO:0000313" key="2">
    <source>
        <dbReference type="Proteomes" id="UP001242045"/>
    </source>
</evidence>
<dbReference type="AlphaFoldDB" id="A0AAW8CW78"/>
<dbReference type="EMBL" id="JAUSRD010000004">
    <property type="protein sequence ID" value="MDP9892950.1"/>
    <property type="molecule type" value="Genomic_DNA"/>
</dbReference>
<organism evidence="1 2">
    <name type="scientific">Variovorax boronicumulans</name>
    <dbReference type="NCBI Taxonomy" id="436515"/>
    <lineage>
        <taxon>Bacteria</taxon>
        <taxon>Pseudomonadati</taxon>
        <taxon>Pseudomonadota</taxon>
        <taxon>Betaproteobacteria</taxon>
        <taxon>Burkholderiales</taxon>
        <taxon>Comamonadaceae</taxon>
        <taxon>Variovorax</taxon>
    </lineage>
</organism>
<protein>
    <submittedName>
        <fullName evidence="1">Uncharacterized protein</fullName>
    </submittedName>
</protein>
<name>A0AAW8CW78_9BURK</name>
<dbReference type="Proteomes" id="UP001242045">
    <property type="component" value="Unassembled WGS sequence"/>
</dbReference>
<comment type="caution">
    <text evidence="1">The sequence shown here is derived from an EMBL/GenBank/DDBJ whole genome shotgun (WGS) entry which is preliminary data.</text>
</comment>
<accession>A0AAW8CW78</accession>
<proteinExistence type="predicted"/>
<gene>
    <name evidence="1" type="ORF">J2W31_002061</name>
</gene>
<reference evidence="1" key="1">
    <citation type="submission" date="2023-07" db="EMBL/GenBank/DDBJ databases">
        <title>Sorghum-associated microbial communities from plants grown in Nebraska, USA.</title>
        <authorList>
            <person name="Schachtman D."/>
        </authorList>
    </citation>
    <scope>NUCLEOTIDE SEQUENCE</scope>
    <source>
        <strain evidence="1">DS3754</strain>
    </source>
</reference>